<evidence type="ECO:0000313" key="2">
    <source>
        <dbReference type="EMBL" id="GFN87365.1"/>
    </source>
</evidence>
<sequence>MGWKKKRIQSGAGHVCVLGSCYVVSSTCATRTITHQLFLLQAFLLFSTTLSSRLAVACKSSAQREGGREGSRLETRPGLGRLGLASPQNRRLHLQPPSTSSWPPATTSSLALGNDGTVDIESALGSVGTLLSRVRAPTQAPWPDRGPENLRSPFEKRGYKHPHTQ</sequence>
<proteinExistence type="predicted"/>
<dbReference type="EMBL" id="BLXT01001713">
    <property type="protein sequence ID" value="GFN87365.1"/>
    <property type="molecule type" value="Genomic_DNA"/>
</dbReference>
<reference evidence="2 3" key="1">
    <citation type="journal article" date="2021" name="Elife">
        <title>Chloroplast acquisition without the gene transfer in kleptoplastic sea slugs, Plakobranchus ocellatus.</title>
        <authorList>
            <person name="Maeda T."/>
            <person name="Takahashi S."/>
            <person name="Yoshida T."/>
            <person name="Shimamura S."/>
            <person name="Takaki Y."/>
            <person name="Nagai Y."/>
            <person name="Toyoda A."/>
            <person name="Suzuki Y."/>
            <person name="Arimoto A."/>
            <person name="Ishii H."/>
            <person name="Satoh N."/>
            <person name="Nishiyama T."/>
            <person name="Hasebe M."/>
            <person name="Maruyama T."/>
            <person name="Minagawa J."/>
            <person name="Obokata J."/>
            <person name="Shigenobu S."/>
        </authorList>
    </citation>
    <scope>NUCLEOTIDE SEQUENCE [LARGE SCALE GENOMIC DNA]</scope>
</reference>
<keyword evidence="3" id="KW-1185">Reference proteome</keyword>
<gene>
    <name evidence="2" type="ORF">PoB_001387100</name>
</gene>
<protein>
    <submittedName>
        <fullName evidence="2">Uncharacterized protein</fullName>
    </submittedName>
</protein>
<feature type="compositionally biased region" description="Basic and acidic residues" evidence="1">
    <location>
        <begin position="145"/>
        <end position="157"/>
    </location>
</feature>
<comment type="caution">
    <text evidence="2">The sequence shown here is derived from an EMBL/GenBank/DDBJ whole genome shotgun (WGS) entry which is preliminary data.</text>
</comment>
<feature type="compositionally biased region" description="Basic and acidic residues" evidence="1">
    <location>
        <begin position="65"/>
        <end position="75"/>
    </location>
</feature>
<feature type="compositionally biased region" description="Low complexity" evidence="1">
    <location>
        <begin position="96"/>
        <end position="109"/>
    </location>
</feature>
<dbReference type="PROSITE" id="PS51257">
    <property type="entry name" value="PROKAR_LIPOPROTEIN"/>
    <property type="match status" value="1"/>
</dbReference>
<accession>A0AAV3YJD4</accession>
<feature type="region of interest" description="Disordered" evidence="1">
    <location>
        <begin position="134"/>
        <end position="165"/>
    </location>
</feature>
<dbReference type="Proteomes" id="UP000735302">
    <property type="component" value="Unassembled WGS sequence"/>
</dbReference>
<evidence type="ECO:0000256" key="1">
    <source>
        <dbReference type="SAM" id="MobiDB-lite"/>
    </source>
</evidence>
<feature type="region of interest" description="Disordered" evidence="1">
    <location>
        <begin position="61"/>
        <end position="110"/>
    </location>
</feature>
<name>A0AAV3YJD4_9GAST</name>
<dbReference type="AlphaFoldDB" id="A0AAV3YJD4"/>
<evidence type="ECO:0000313" key="3">
    <source>
        <dbReference type="Proteomes" id="UP000735302"/>
    </source>
</evidence>
<organism evidence="2 3">
    <name type="scientific">Plakobranchus ocellatus</name>
    <dbReference type="NCBI Taxonomy" id="259542"/>
    <lineage>
        <taxon>Eukaryota</taxon>
        <taxon>Metazoa</taxon>
        <taxon>Spiralia</taxon>
        <taxon>Lophotrochozoa</taxon>
        <taxon>Mollusca</taxon>
        <taxon>Gastropoda</taxon>
        <taxon>Heterobranchia</taxon>
        <taxon>Euthyneura</taxon>
        <taxon>Panpulmonata</taxon>
        <taxon>Sacoglossa</taxon>
        <taxon>Placobranchoidea</taxon>
        <taxon>Plakobranchidae</taxon>
        <taxon>Plakobranchus</taxon>
    </lineage>
</organism>